<proteinExistence type="predicted"/>
<name>A0A1K1P2U5_9FLAO</name>
<accession>A0A1K1P2U5</accession>
<dbReference type="Proteomes" id="UP000182248">
    <property type="component" value="Unassembled WGS sequence"/>
</dbReference>
<dbReference type="AlphaFoldDB" id="A0A1K1P2U5"/>
<sequence>MQEKQIDILEQTRRILVNVIGELSLEQLNTIPVGFNNNIAWNFAHLVVSQQILCYRLSGLECNVEEAIIARYIRGTAPDPQHPMTETTFRKLRAIFLENPGKLRADYRKGAFKQYKGITTSTGVTLADIDMAIAYNTMHEGLHLGYILALKRAIG</sequence>
<evidence type="ECO:0000313" key="3">
    <source>
        <dbReference type="Proteomes" id="UP000182248"/>
    </source>
</evidence>
<evidence type="ECO:0000313" key="2">
    <source>
        <dbReference type="EMBL" id="SFW42096.1"/>
    </source>
</evidence>
<reference evidence="2 3" key="1">
    <citation type="submission" date="2016-11" db="EMBL/GenBank/DDBJ databases">
        <authorList>
            <person name="Jaros S."/>
            <person name="Januszkiewicz K."/>
            <person name="Wedrychowicz H."/>
        </authorList>
    </citation>
    <scope>NUCLEOTIDE SEQUENCE [LARGE SCALE GENOMIC DNA]</scope>
    <source>
        <strain evidence="2 3">CGMCC 1.12145</strain>
    </source>
</reference>
<dbReference type="RefSeq" id="WP_072316833.1">
    <property type="nucleotide sequence ID" value="NZ_FPJE01000007.1"/>
</dbReference>
<dbReference type="SUPFAM" id="SSF109854">
    <property type="entry name" value="DinB/YfiT-like putative metalloenzymes"/>
    <property type="match status" value="1"/>
</dbReference>
<dbReference type="STRING" id="1150368.SAMN02927921_01601"/>
<dbReference type="OrthoDB" id="4295522at2"/>
<gene>
    <name evidence="2" type="ORF">SAMN02927921_01601</name>
</gene>
<keyword evidence="3" id="KW-1185">Reference proteome</keyword>
<evidence type="ECO:0000259" key="1">
    <source>
        <dbReference type="Pfam" id="PF12867"/>
    </source>
</evidence>
<dbReference type="InterPro" id="IPR034660">
    <property type="entry name" value="DinB/YfiT-like"/>
</dbReference>
<protein>
    <submittedName>
        <fullName evidence="2">DinB superfamily protein</fullName>
    </submittedName>
</protein>
<dbReference type="Gene3D" id="1.20.120.450">
    <property type="entry name" value="dinb family like domain"/>
    <property type="match status" value="1"/>
</dbReference>
<dbReference type="InterPro" id="IPR024775">
    <property type="entry name" value="DinB-like"/>
</dbReference>
<feature type="domain" description="DinB-like" evidence="1">
    <location>
        <begin position="9"/>
        <end position="147"/>
    </location>
</feature>
<organism evidence="2 3">
    <name type="scientific">Sinomicrobium oceani</name>
    <dbReference type="NCBI Taxonomy" id="1150368"/>
    <lineage>
        <taxon>Bacteria</taxon>
        <taxon>Pseudomonadati</taxon>
        <taxon>Bacteroidota</taxon>
        <taxon>Flavobacteriia</taxon>
        <taxon>Flavobacteriales</taxon>
        <taxon>Flavobacteriaceae</taxon>
        <taxon>Sinomicrobium</taxon>
    </lineage>
</organism>
<dbReference type="Pfam" id="PF12867">
    <property type="entry name" value="DinB_2"/>
    <property type="match status" value="1"/>
</dbReference>
<dbReference type="EMBL" id="FPJE01000007">
    <property type="protein sequence ID" value="SFW42096.1"/>
    <property type="molecule type" value="Genomic_DNA"/>
</dbReference>